<dbReference type="Proteomes" id="UP000033202">
    <property type="component" value="Unassembled WGS sequence"/>
</dbReference>
<comment type="similarity">
    <text evidence="2">Belongs to the DapA family.</text>
</comment>
<dbReference type="Gene3D" id="3.20.20.70">
    <property type="entry name" value="Aldolase class I"/>
    <property type="match status" value="1"/>
</dbReference>
<protein>
    <submittedName>
        <fullName evidence="5">Putative dihydrodipicolinate synthase</fullName>
    </submittedName>
</protein>
<dbReference type="PANTHER" id="PTHR12128">
    <property type="entry name" value="DIHYDRODIPICOLINATE SYNTHASE"/>
    <property type="match status" value="1"/>
</dbReference>
<dbReference type="OrthoDB" id="9778880at2"/>
<organism evidence="5 6">
    <name type="scientific">Sphingomonas changbaiensis NBRC 104936</name>
    <dbReference type="NCBI Taxonomy" id="1219043"/>
    <lineage>
        <taxon>Bacteria</taxon>
        <taxon>Pseudomonadati</taxon>
        <taxon>Pseudomonadota</taxon>
        <taxon>Alphaproteobacteria</taxon>
        <taxon>Sphingomonadales</taxon>
        <taxon>Sphingomonadaceae</taxon>
        <taxon>Sphingomonas</taxon>
    </lineage>
</organism>
<comment type="caution">
    <text evidence="5">The sequence shown here is derived from an EMBL/GenBank/DDBJ whole genome shotgun (WGS) entry which is preliminary data.</text>
</comment>
<keyword evidence="1 2" id="KW-0456">Lyase</keyword>
<dbReference type="RefSeq" id="WP_046348613.1">
    <property type="nucleotide sequence ID" value="NZ_BBWU01000039.1"/>
</dbReference>
<feature type="active site" description="Schiff-base intermediate with substrate" evidence="3">
    <location>
        <position position="167"/>
    </location>
</feature>
<feature type="binding site" evidence="4">
    <location>
        <position position="209"/>
    </location>
    <ligand>
        <name>pyruvate</name>
        <dbReference type="ChEBI" id="CHEBI:15361"/>
    </ligand>
</feature>
<evidence type="ECO:0000256" key="2">
    <source>
        <dbReference type="PIRNR" id="PIRNR001365"/>
    </source>
</evidence>
<evidence type="ECO:0000256" key="4">
    <source>
        <dbReference type="PIRSR" id="PIRSR001365-2"/>
    </source>
</evidence>
<sequence>MTSSRKLWEGVYPAATTQFAEDLSVDLDATQRVQSALIDDGVDGLVILGTCGENNSLEPQEKRAILKGAVEAAAGRVPIVAGVSEFTTARAVDYARDAEKLGADAVMLLPAMVYVPTPEELQAHFRTVASATSLPVMLYNNPPAYRVGVDFATLDALSDVPNIVCIKESAPDPRRFTDVFNRFGDRYTVMAGLDDVALEGLFLGASGWVSGLTSAFPTESVRLVAAFEEGKYDEALAIYRWFMPLLHLDAEHDLVQSIKLAEQIMGRGSERVRMPRLPLTGQRRKDVIAWVEQCAATQPSKARPRAA</sequence>
<reference evidence="5 6" key="1">
    <citation type="submission" date="2015-04" db="EMBL/GenBank/DDBJ databases">
        <title>Whole genome shotgun sequence of Sphingomonas changbaiensis NBRC 104936.</title>
        <authorList>
            <person name="Katano-Makiyama Y."/>
            <person name="Hosoyama A."/>
            <person name="Hashimoto M."/>
            <person name="Noguchi M."/>
            <person name="Tsuchikane K."/>
            <person name="Ohji S."/>
            <person name="Yamazoe A."/>
            <person name="Ichikawa N."/>
            <person name="Kimura A."/>
            <person name="Fujita N."/>
        </authorList>
    </citation>
    <scope>NUCLEOTIDE SEQUENCE [LARGE SCALE GENOMIC DNA]</scope>
    <source>
        <strain evidence="5 6">NBRC 104936</strain>
    </source>
</reference>
<dbReference type="PANTHER" id="PTHR12128:SF72">
    <property type="entry name" value="DIHYDRODIPICOLINATE SYNTHASE"/>
    <property type="match status" value="1"/>
</dbReference>
<gene>
    <name evidence="5" type="ORF">SCH01S_39_00940</name>
</gene>
<keyword evidence="6" id="KW-1185">Reference proteome</keyword>
<dbReference type="GO" id="GO:0008840">
    <property type="term" value="F:4-hydroxy-tetrahydrodipicolinate synthase activity"/>
    <property type="evidence" value="ECO:0007669"/>
    <property type="project" value="TreeGrafter"/>
</dbReference>
<dbReference type="PRINTS" id="PR00146">
    <property type="entry name" value="DHPICSNTHASE"/>
</dbReference>
<feature type="active site" description="Proton donor/acceptor" evidence="3">
    <location>
        <position position="139"/>
    </location>
</feature>
<name>A0A0E9MQH6_9SPHN</name>
<dbReference type="AlphaFoldDB" id="A0A0E9MQH6"/>
<evidence type="ECO:0000313" key="6">
    <source>
        <dbReference type="Proteomes" id="UP000033202"/>
    </source>
</evidence>
<dbReference type="SMART" id="SM01130">
    <property type="entry name" value="DHDPS"/>
    <property type="match status" value="1"/>
</dbReference>
<evidence type="ECO:0000256" key="3">
    <source>
        <dbReference type="PIRSR" id="PIRSR001365-1"/>
    </source>
</evidence>
<evidence type="ECO:0000256" key="1">
    <source>
        <dbReference type="ARBA" id="ARBA00023239"/>
    </source>
</evidence>
<evidence type="ECO:0000313" key="5">
    <source>
        <dbReference type="EMBL" id="GAO39809.1"/>
    </source>
</evidence>
<dbReference type="STRING" id="1219043.SCH01S_39_00940"/>
<dbReference type="InterPro" id="IPR013785">
    <property type="entry name" value="Aldolase_TIM"/>
</dbReference>
<dbReference type="Pfam" id="PF00701">
    <property type="entry name" value="DHDPS"/>
    <property type="match status" value="1"/>
</dbReference>
<accession>A0A0E9MQH6</accession>
<dbReference type="EMBL" id="BBWU01000039">
    <property type="protein sequence ID" value="GAO39809.1"/>
    <property type="molecule type" value="Genomic_DNA"/>
</dbReference>
<dbReference type="CDD" id="cd00408">
    <property type="entry name" value="DHDPS-like"/>
    <property type="match status" value="1"/>
</dbReference>
<dbReference type="SUPFAM" id="SSF51569">
    <property type="entry name" value="Aldolase"/>
    <property type="match status" value="1"/>
</dbReference>
<proteinExistence type="inferred from homology"/>
<dbReference type="InterPro" id="IPR002220">
    <property type="entry name" value="DapA-like"/>
</dbReference>
<dbReference type="PIRSF" id="PIRSF001365">
    <property type="entry name" value="DHDPS"/>
    <property type="match status" value="1"/>
</dbReference>